<dbReference type="InterPro" id="IPR002053">
    <property type="entry name" value="Glyco_hydro_25"/>
</dbReference>
<comment type="similarity">
    <text evidence="1">Belongs to the glycosyl hydrolase 25 family.</text>
</comment>
<sequence>MKLLSTALFVAFVSTAFATKGWDGIQHVSTAGFQCLKQNGYDFFIARVWESVGAPDEGGIANIKAARAAGWQYVDGYVFPCLQSHCGSGATQVAAAINRLNAEGAVIGMIWLDIERYQWPASEAANQAFILDMVNQAQKMGKKVGIYSNNNNWAAITGIGWTGVSHLPLWWANYNGQASFGGFVPFGGWSTPAIHQYAGTTAGPCGVSMDLNWYP</sequence>
<feature type="signal peptide" evidence="3">
    <location>
        <begin position="1"/>
        <end position="18"/>
    </location>
</feature>
<dbReference type="SUPFAM" id="SSF51445">
    <property type="entry name" value="(Trans)glycosidases"/>
    <property type="match status" value="1"/>
</dbReference>
<evidence type="ECO:0000256" key="3">
    <source>
        <dbReference type="SAM" id="SignalP"/>
    </source>
</evidence>
<dbReference type="PANTHER" id="PTHR23208">
    <property type="entry name" value="LYSOZYME PROTEIN"/>
    <property type="match status" value="1"/>
</dbReference>
<dbReference type="WBParaSite" id="PSAMB.scaffold1660size28936.g14308.t1">
    <property type="protein sequence ID" value="PSAMB.scaffold1660size28936.g14308.t1"/>
    <property type="gene ID" value="PSAMB.scaffold1660size28936.g14308"/>
</dbReference>
<organism evidence="4 5">
    <name type="scientific">Plectus sambesii</name>
    <dbReference type="NCBI Taxonomy" id="2011161"/>
    <lineage>
        <taxon>Eukaryota</taxon>
        <taxon>Metazoa</taxon>
        <taxon>Ecdysozoa</taxon>
        <taxon>Nematoda</taxon>
        <taxon>Chromadorea</taxon>
        <taxon>Plectida</taxon>
        <taxon>Plectina</taxon>
        <taxon>Plectoidea</taxon>
        <taxon>Plectidae</taxon>
        <taxon>Plectus</taxon>
    </lineage>
</organism>
<evidence type="ECO:0000256" key="1">
    <source>
        <dbReference type="ARBA" id="ARBA00010646"/>
    </source>
</evidence>
<proteinExistence type="inferred from homology"/>
<evidence type="ECO:0000313" key="4">
    <source>
        <dbReference type="Proteomes" id="UP000887566"/>
    </source>
</evidence>
<dbReference type="GO" id="GO:0003796">
    <property type="term" value="F:lysozyme activity"/>
    <property type="evidence" value="ECO:0007669"/>
    <property type="project" value="InterPro"/>
</dbReference>
<evidence type="ECO:0000256" key="2">
    <source>
        <dbReference type="ARBA" id="ARBA00022729"/>
    </source>
</evidence>
<dbReference type="GO" id="GO:0016998">
    <property type="term" value="P:cell wall macromolecule catabolic process"/>
    <property type="evidence" value="ECO:0007669"/>
    <property type="project" value="InterPro"/>
</dbReference>
<keyword evidence="4" id="KW-1185">Reference proteome</keyword>
<dbReference type="GO" id="GO:0007165">
    <property type="term" value="P:signal transduction"/>
    <property type="evidence" value="ECO:0007669"/>
    <property type="project" value="TreeGrafter"/>
</dbReference>
<evidence type="ECO:0000313" key="5">
    <source>
        <dbReference type="WBParaSite" id="PSAMB.scaffold1660size28936.g14308.t1"/>
    </source>
</evidence>
<feature type="chain" id="PRO_5036742198" evidence="3">
    <location>
        <begin position="19"/>
        <end position="215"/>
    </location>
</feature>
<dbReference type="GO" id="GO:0045087">
    <property type="term" value="P:innate immune response"/>
    <property type="evidence" value="ECO:0007669"/>
    <property type="project" value="TreeGrafter"/>
</dbReference>
<dbReference type="GO" id="GO:0009253">
    <property type="term" value="P:peptidoglycan catabolic process"/>
    <property type="evidence" value="ECO:0007669"/>
    <property type="project" value="InterPro"/>
</dbReference>
<dbReference type="CDD" id="cd06416">
    <property type="entry name" value="GH25_Lys1-like"/>
    <property type="match status" value="1"/>
</dbReference>
<dbReference type="Gene3D" id="3.20.20.80">
    <property type="entry name" value="Glycosidases"/>
    <property type="match status" value="1"/>
</dbReference>
<dbReference type="InterPro" id="IPR051595">
    <property type="entry name" value="GH25_Enzymes"/>
</dbReference>
<dbReference type="PROSITE" id="PS51904">
    <property type="entry name" value="GLYCOSYL_HYDROL_F25_2"/>
    <property type="match status" value="1"/>
</dbReference>
<dbReference type="PANTHER" id="PTHR23208:SF36">
    <property type="entry name" value="LYSOZYME-RELATED"/>
    <property type="match status" value="1"/>
</dbReference>
<dbReference type="Pfam" id="PF01183">
    <property type="entry name" value="Glyco_hydro_25"/>
    <property type="match status" value="1"/>
</dbReference>
<protein>
    <submittedName>
        <fullName evidence="5">Lysozyme</fullName>
    </submittedName>
</protein>
<dbReference type="InterPro" id="IPR017853">
    <property type="entry name" value="GH"/>
</dbReference>
<dbReference type="Proteomes" id="UP000887566">
    <property type="component" value="Unplaced"/>
</dbReference>
<dbReference type="AlphaFoldDB" id="A0A914V8I9"/>
<accession>A0A914V8I9</accession>
<name>A0A914V8I9_9BILA</name>
<reference evidence="5" key="1">
    <citation type="submission" date="2022-11" db="UniProtKB">
        <authorList>
            <consortium name="WormBaseParasite"/>
        </authorList>
    </citation>
    <scope>IDENTIFICATION</scope>
</reference>
<keyword evidence="2 3" id="KW-0732">Signal</keyword>